<dbReference type="PANTHER" id="PTHR23024:SF257">
    <property type="entry name" value="ALPHA_BETA HYDROLASE FOLD-3 DOMAIN-CONTAINING PROTEIN"/>
    <property type="match status" value="1"/>
</dbReference>
<accession>A0A067DH45</accession>
<dbReference type="EMBL" id="KK788265">
    <property type="protein sequence ID" value="KDO38327.1"/>
    <property type="molecule type" value="Genomic_DNA"/>
</dbReference>
<comment type="similarity">
    <text evidence="1">Belongs to the 'GDXG' lipolytic enzyme family.</text>
</comment>
<evidence type="ECO:0000313" key="4">
    <source>
        <dbReference type="Proteomes" id="UP000027120"/>
    </source>
</evidence>
<proteinExistence type="inferred from homology"/>
<dbReference type="Pfam" id="PF07859">
    <property type="entry name" value="Abhydrolase_3"/>
    <property type="match status" value="1"/>
</dbReference>
<sequence>MGSPFCSTYHNYVGSHSAKANVIVVSVDYRLAPEHLLGKTLVLILLVFLRGNSAGGNIVHSMAFQASFDDLNGIKLSGIYLVQPYFGRNYGVVDNCWVIYFENCGWAGETEIVETQGEDHVFYLFNLDSEEAVPLMDKLASFLNRDNVF</sequence>
<dbReference type="Proteomes" id="UP000027120">
    <property type="component" value="Unassembled WGS sequence"/>
</dbReference>
<dbReference type="STRING" id="2711.A0A067DH45"/>
<dbReference type="SUPFAM" id="SSF53474">
    <property type="entry name" value="alpha/beta-Hydrolases"/>
    <property type="match status" value="1"/>
</dbReference>
<evidence type="ECO:0000259" key="2">
    <source>
        <dbReference type="Pfam" id="PF07859"/>
    </source>
</evidence>
<dbReference type="InterPro" id="IPR013094">
    <property type="entry name" value="AB_hydrolase_3"/>
</dbReference>
<organism evidence="3 4">
    <name type="scientific">Citrus sinensis</name>
    <name type="common">Sweet orange</name>
    <name type="synonym">Citrus aurantium var. sinensis</name>
    <dbReference type="NCBI Taxonomy" id="2711"/>
    <lineage>
        <taxon>Eukaryota</taxon>
        <taxon>Viridiplantae</taxon>
        <taxon>Streptophyta</taxon>
        <taxon>Embryophyta</taxon>
        <taxon>Tracheophyta</taxon>
        <taxon>Spermatophyta</taxon>
        <taxon>Magnoliopsida</taxon>
        <taxon>eudicotyledons</taxon>
        <taxon>Gunneridae</taxon>
        <taxon>Pentapetalae</taxon>
        <taxon>rosids</taxon>
        <taxon>malvids</taxon>
        <taxon>Sapindales</taxon>
        <taxon>Rutaceae</taxon>
        <taxon>Aurantioideae</taxon>
        <taxon>Citrus</taxon>
    </lineage>
</organism>
<gene>
    <name evidence="3" type="ORF">CISIN_1g037206mg</name>
</gene>
<keyword evidence="4" id="KW-1185">Reference proteome</keyword>
<dbReference type="InterPro" id="IPR050466">
    <property type="entry name" value="Carboxylest/Gibb_receptor"/>
</dbReference>
<dbReference type="PANTHER" id="PTHR23024">
    <property type="entry name" value="ARYLACETAMIDE DEACETYLASE"/>
    <property type="match status" value="1"/>
</dbReference>
<feature type="domain" description="Alpha/beta hydrolase fold-3" evidence="2">
    <location>
        <begin position="7"/>
        <end position="36"/>
    </location>
</feature>
<dbReference type="Gene3D" id="3.40.50.1820">
    <property type="entry name" value="alpha/beta hydrolase"/>
    <property type="match status" value="2"/>
</dbReference>
<protein>
    <recommendedName>
        <fullName evidence="2">Alpha/beta hydrolase fold-3 domain-containing protein</fullName>
    </recommendedName>
</protein>
<dbReference type="InterPro" id="IPR029058">
    <property type="entry name" value="AB_hydrolase_fold"/>
</dbReference>
<reference evidence="3 4" key="1">
    <citation type="submission" date="2014-04" db="EMBL/GenBank/DDBJ databases">
        <authorList>
            <consortium name="International Citrus Genome Consortium"/>
            <person name="Gmitter F."/>
            <person name="Chen C."/>
            <person name="Farmerie W."/>
            <person name="Harkins T."/>
            <person name="Desany B."/>
            <person name="Mohiuddin M."/>
            <person name="Kodira C."/>
            <person name="Borodovsky M."/>
            <person name="Lomsadze A."/>
            <person name="Burns P."/>
            <person name="Jenkins J."/>
            <person name="Prochnik S."/>
            <person name="Shu S."/>
            <person name="Chapman J."/>
            <person name="Pitluck S."/>
            <person name="Schmutz J."/>
            <person name="Rokhsar D."/>
        </authorList>
    </citation>
    <scope>NUCLEOTIDE SEQUENCE</scope>
</reference>
<evidence type="ECO:0000256" key="1">
    <source>
        <dbReference type="ARBA" id="ARBA00010515"/>
    </source>
</evidence>
<evidence type="ECO:0000313" key="3">
    <source>
        <dbReference type="EMBL" id="KDO38327.1"/>
    </source>
</evidence>
<name>A0A067DH45_CITSI</name>
<dbReference type="AlphaFoldDB" id="A0A067DH45"/>
<dbReference type="SMR" id="A0A067DH45"/>
<dbReference type="GO" id="GO:0016787">
    <property type="term" value="F:hydrolase activity"/>
    <property type="evidence" value="ECO:0007669"/>
    <property type="project" value="InterPro"/>
</dbReference>